<dbReference type="Proteomes" id="UP000198885">
    <property type="component" value="Unassembled WGS sequence"/>
</dbReference>
<keyword evidence="3" id="KW-1185">Reference proteome</keyword>
<keyword evidence="1" id="KW-0812">Transmembrane</keyword>
<dbReference type="OrthoDB" id="7851333at2"/>
<sequence length="171" mass="18127">MSFVRPQVRALMWRWREALAGGGAILLGLWWALVTGGLMLWIGIVVVLGGVALAVSGIQRGRFRRGGGGPGVVQLVEGQLGYFGPLTGGVVATDDITFLGLTALPGGRAQWDVVGGDGTNLSIPTDAEGAEAMLDVIARFPDLRTEDVLSRLSKSPVQGGTVWRKDRPRLH</sequence>
<protein>
    <submittedName>
        <fullName evidence="2">Uncharacterized protein</fullName>
    </submittedName>
</protein>
<organism evidence="2 3">
    <name type="scientific">Tranquillimonas rosea</name>
    <dbReference type="NCBI Taxonomy" id="641238"/>
    <lineage>
        <taxon>Bacteria</taxon>
        <taxon>Pseudomonadati</taxon>
        <taxon>Pseudomonadota</taxon>
        <taxon>Alphaproteobacteria</taxon>
        <taxon>Rhodobacterales</taxon>
        <taxon>Roseobacteraceae</taxon>
        <taxon>Tranquillimonas</taxon>
    </lineage>
</organism>
<dbReference type="EMBL" id="FOGU01000003">
    <property type="protein sequence ID" value="SER83593.1"/>
    <property type="molecule type" value="Genomic_DNA"/>
</dbReference>
<gene>
    <name evidence="2" type="ORF">SAMN04490244_103176</name>
</gene>
<proteinExistence type="predicted"/>
<feature type="transmembrane region" description="Helical" evidence="1">
    <location>
        <begin position="38"/>
        <end position="58"/>
    </location>
</feature>
<name>A0A1H9SGS3_9RHOB</name>
<evidence type="ECO:0000313" key="3">
    <source>
        <dbReference type="Proteomes" id="UP000198885"/>
    </source>
</evidence>
<accession>A0A1H9SGS3</accession>
<feature type="transmembrane region" description="Helical" evidence="1">
    <location>
        <begin position="12"/>
        <end position="32"/>
    </location>
</feature>
<dbReference type="AlphaFoldDB" id="A0A1H9SGS3"/>
<reference evidence="2 3" key="1">
    <citation type="submission" date="2016-10" db="EMBL/GenBank/DDBJ databases">
        <authorList>
            <person name="de Groot N.N."/>
        </authorList>
    </citation>
    <scope>NUCLEOTIDE SEQUENCE [LARGE SCALE GENOMIC DNA]</scope>
    <source>
        <strain evidence="2 3">DSM 23042</strain>
    </source>
</reference>
<dbReference type="RefSeq" id="WP_092690139.1">
    <property type="nucleotide sequence ID" value="NZ_FOGU01000003.1"/>
</dbReference>
<dbReference type="STRING" id="641238.SAMN04490244_103176"/>
<keyword evidence="1" id="KW-0472">Membrane</keyword>
<keyword evidence="1" id="KW-1133">Transmembrane helix</keyword>
<evidence type="ECO:0000313" key="2">
    <source>
        <dbReference type="EMBL" id="SER83593.1"/>
    </source>
</evidence>
<evidence type="ECO:0000256" key="1">
    <source>
        <dbReference type="SAM" id="Phobius"/>
    </source>
</evidence>